<dbReference type="InterPro" id="IPR003660">
    <property type="entry name" value="HAMP_dom"/>
</dbReference>
<evidence type="ECO:0000313" key="7">
    <source>
        <dbReference type="EMBL" id="MYM38752.1"/>
    </source>
</evidence>
<comment type="caution">
    <text evidence="7">The sequence shown here is derived from an EMBL/GenBank/DDBJ whole genome shotgun (WGS) entry which is preliminary data.</text>
</comment>
<keyword evidence="1" id="KW-0488">Methylation</keyword>
<dbReference type="Pfam" id="PF00015">
    <property type="entry name" value="MCPsignal"/>
    <property type="match status" value="1"/>
</dbReference>
<proteinExistence type="inferred from homology"/>
<dbReference type="InterPro" id="IPR051310">
    <property type="entry name" value="MCP_chemotaxis"/>
</dbReference>
<dbReference type="CDD" id="cd11386">
    <property type="entry name" value="MCP_signal"/>
    <property type="match status" value="1"/>
</dbReference>
<dbReference type="PROSITE" id="PS50111">
    <property type="entry name" value="CHEMOTAXIS_TRANSDUC_2"/>
    <property type="match status" value="1"/>
</dbReference>
<dbReference type="InterPro" id="IPR004089">
    <property type="entry name" value="MCPsignal_dom"/>
</dbReference>
<feature type="domain" description="Methyl-accepting transducer" evidence="5">
    <location>
        <begin position="244"/>
        <end position="473"/>
    </location>
</feature>
<evidence type="ECO:0000256" key="4">
    <source>
        <dbReference type="SAM" id="Phobius"/>
    </source>
</evidence>
<evidence type="ECO:0000313" key="8">
    <source>
        <dbReference type="Proteomes" id="UP000478090"/>
    </source>
</evidence>
<evidence type="ECO:0000259" key="6">
    <source>
        <dbReference type="PROSITE" id="PS50885"/>
    </source>
</evidence>
<sequence length="508" mass="53639">MFARLKLKQKMYLEFGLAVIPLAALLLYLVTSVSDLPQRVKGALNTYHIGLQATSDYKDFLNGVSDAVDTGKLSDKSLTLLAATRAEVEKLRSSASTPTLEALATTLGRVSQSLSRDAGIAAVMPLRDDLNTIKKGLEQLNADTEHTLEDMVEQDASHAKTRNRVIGIAAVITIGLLAYMIRSLIHGILAPVLWAVHAAKRVAAGDLSGAGSIAMRHDEIGELQQALMEMNDALIAVVTRVREGADTIAMASSEIASGNQDLSVRTEHQAHALVQTASSMGNLTTTVAQNVDDAVHANQLAQQASRVAAEGGNIVEQVVDTMGAIATSSKKIVDIIAVIDGIAFQTNILALNAAVEAARAGEQGRGFAVVATEVRNLAQRSATAAKEIKDLINDSVDKVNSGNELVGHAGSHMRDILSNIDELATIMDRITAASHTQRAGIEHVSENIASVDGSTQQNAALVEQAAAAATSMSQQAQTLVKVVSVFNLKHQSAGVQTRNIPPARRLAA</sequence>
<protein>
    <recommendedName>
        <fullName evidence="9">HAMP domain-containing protein</fullName>
    </recommendedName>
</protein>
<evidence type="ECO:0008006" key="9">
    <source>
        <dbReference type="Google" id="ProtNLM"/>
    </source>
</evidence>
<name>A0ABW9VJ32_9BURK</name>
<evidence type="ECO:0000256" key="2">
    <source>
        <dbReference type="ARBA" id="ARBA00029447"/>
    </source>
</evidence>
<dbReference type="PANTHER" id="PTHR43531:SF14">
    <property type="entry name" value="METHYL-ACCEPTING CHEMOTAXIS PROTEIN I-RELATED"/>
    <property type="match status" value="1"/>
</dbReference>
<evidence type="ECO:0000256" key="1">
    <source>
        <dbReference type="ARBA" id="ARBA00022481"/>
    </source>
</evidence>
<gene>
    <name evidence="7" type="ORF">GTP27_05355</name>
</gene>
<dbReference type="InterPro" id="IPR004090">
    <property type="entry name" value="Chemotax_Me-accpt_rcpt"/>
</dbReference>
<keyword evidence="4" id="KW-1133">Transmembrane helix</keyword>
<dbReference type="PROSITE" id="PS50885">
    <property type="entry name" value="HAMP"/>
    <property type="match status" value="1"/>
</dbReference>
<keyword evidence="3" id="KW-0807">Transducer</keyword>
<feature type="transmembrane region" description="Helical" evidence="4">
    <location>
        <begin position="12"/>
        <end position="30"/>
    </location>
</feature>
<dbReference type="RefSeq" id="WP_161038119.1">
    <property type="nucleotide sequence ID" value="NZ_WWCM01000002.1"/>
</dbReference>
<dbReference type="PRINTS" id="PR00260">
    <property type="entry name" value="CHEMTRNSDUCR"/>
</dbReference>
<evidence type="ECO:0000256" key="3">
    <source>
        <dbReference type="PROSITE-ProRule" id="PRU00284"/>
    </source>
</evidence>
<reference evidence="7 8" key="1">
    <citation type="submission" date="2019-12" db="EMBL/GenBank/DDBJ databases">
        <title>Novel species isolated from a subtropical stream in China.</title>
        <authorList>
            <person name="Lu H."/>
        </authorList>
    </citation>
    <scope>NUCLEOTIDE SEQUENCE [LARGE SCALE GENOMIC DNA]</scope>
    <source>
        <strain evidence="7 8">CY13W</strain>
    </source>
</reference>
<dbReference type="PANTHER" id="PTHR43531">
    <property type="entry name" value="PROTEIN ICFG"/>
    <property type="match status" value="1"/>
</dbReference>
<dbReference type="SUPFAM" id="SSF58104">
    <property type="entry name" value="Methyl-accepting chemotaxis protein (MCP) signaling domain"/>
    <property type="match status" value="1"/>
</dbReference>
<keyword evidence="8" id="KW-1185">Reference proteome</keyword>
<comment type="similarity">
    <text evidence="2">Belongs to the methyl-accepting chemotaxis (MCP) protein family.</text>
</comment>
<dbReference type="Gene3D" id="1.10.287.950">
    <property type="entry name" value="Methyl-accepting chemotaxis protein"/>
    <property type="match status" value="1"/>
</dbReference>
<dbReference type="EMBL" id="WWCM01000002">
    <property type="protein sequence ID" value="MYM38752.1"/>
    <property type="molecule type" value="Genomic_DNA"/>
</dbReference>
<keyword evidence="4" id="KW-0472">Membrane</keyword>
<dbReference type="SMART" id="SM00283">
    <property type="entry name" value="MA"/>
    <property type="match status" value="1"/>
</dbReference>
<organism evidence="7 8">
    <name type="scientific">Duganella qianjiadongensis</name>
    <dbReference type="NCBI Taxonomy" id="2692176"/>
    <lineage>
        <taxon>Bacteria</taxon>
        <taxon>Pseudomonadati</taxon>
        <taxon>Pseudomonadota</taxon>
        <taxon>Betaproteobacteria</taxon>
        <taxon>Burkholderiales</taxon>
        <taxon>Oxalobacteraceae</taxon>
        <taxon>Telluria group</taxon>
        <taxon>Duganella</taxon>
    </lineage>
</organism>
<dbReference type="Proteomes" id="UP000478090">
    <property type="component" value="Unassembled WGS sequence"/>
</dbReference>
<feature type="domain" description="HAMP" evidence="6">
    <location>
        <begin position="186"/>
        <end position="239"/>
    </location>
</feature>
<evidence type="ECO:0000259" key="5">
    <source>
        <dbReference type="PROSITE" id="PS50111"/>
    </source>
</evidence>
<dbReference type="CDD" id="cd06225">
    <property type="entry name" value="HAMP"/>
    <property type="match status" value="1"/>
</dbReference>
<accession>A0ABW9VJ32</accession>
<keyword evidence="4" id="KW-0812">Transmembrane</keyword>